<name>A0AAE0K2I2_9PEZI</name>
<feature type="region of interest" description="Disordered" evidence="1">
    <location>
        <begin position="167"/>
        <end position="236"/>
    </location>
</feature>
<feature type="compositionally biased region" description="Basic and acidic residues" evidence="1">
    <location>
        <begin position="17"/>
        <end position="32"/>
    </location>
</feature>
<evidence type="ECO:0000313" key="3">
    <source>
        <dbReference type="EMBL" id="KAK3368447.1"/>
    </source>
</evidence>
<dbReference type="InterPro" id="IPR054464">
    <property type="entry name" value="ULD_fung"/>
</dbReference>
<keyword evidence="4" id="KW-1185">Reference proteome</keyword>
<feature type="compositionally biased region" description="Low complexity" evidence="1">
    <location>
        <begin position="183"/>
        <end position="194"/>
    </location>
</feature>
<reference evidence="3" key="1">
    <citation type="journal article" date="2023" name="Mol. Phylogenet. Evol.">
        <title>Genome-scale phylogeny and comparative genomics of the fungal order Sordariales.</title>
        <authorList>
            <person name="Hensen N."/>
            <person name="Bonometti L."/>
            <person name="Westerberg I."/>
            <person name="Brannstrom I.O."/>
            <person name="Guillou S."/>
            <person name="Cros-Aarteil S."/>
            <person name="Calhoun S."/>
            <person name="Haridas S."/>
            <person name="Kuo A."/>
            <person name="Mondo S."/>
            <person name="Pangilinan J."/>
            <person name="Riley R."/>
            <person name="LaButti K."/>
            <person name="Andreopoulos B."/>
            <person name="Lipzen A."/>
            <person name="Chen C."/>
            <person name="Yan M."/>
            <person name="Daum C."/>
            <person name="Ng V."/>
            <person name="Clum A."/>
            <person name="Steindorff A."/>
            <person name="Ohm R.A."/>
            <person name="Martin F."/>
            <person name="Silar P."/>
            <person name="Natvig D.O."/>
            <person name="Lalanne C."/>
            <person name="Gautier V."/>
            <person name="Ament-Velasquez S.L."/>
            <person name="Kruys A."/>
            <person name="Hutchinson M.I."/>
            <person name="Powell A.J."/>
            <person name="Barry K."/>
            <person name="Miller A.N."/>
            <person name="Grigoriev I.V."/>
            <person name="Debuchy R."/>
            <person name="Gladieux P."/>
            <person name="Hiltunen Thoren M."/>
            <person name="Johannesson H."/>
        </authorList>
    </citation>
    <scope>NUCLEOTIDE SEQUENCE</scope>
    <source>
        <strain evidence="3">CBS 232.78</strain>
    </source>
</reference>
<feature type="compositionally biased region" description="Pro residues" evidence="1">
    <location>
        <begin position="195"/>
        <end position="207"/>
    </location>
</feature>
<comment type="caution">
    <text evidence="3">The sequence shown here is derived from an EMBL/GenBank/DDBJ whole genome shotgun (WGS) entry which is preliminary data.</text>
</comment>
<dbReference type="AlphaFoldDB" id="A0AAE0K2I2"/>
<reference evidence="3" key="2">
    <citation type="submission" date="2023-06" db="EMBL/GenBank/DDBJ databases">
        <authorList>
            <consortium name="Lawrence Berkeley National Laboratory"/>
            <person name="Haridas S."/>
            <person name="Hensen N."/>
            <person name="Bonometti L."/>
            <person name="Westerberg I."/>
            <person name="Brannstrom I.O."/>
            <person name="Guillou S."/>
            <person name="Cros-Aarteil S."/>
            <person name="Calhoun S."/>
            <person name="Kuo A."/>
            <person name="Mondo S."/>
            <person name="Pangilinan J."/>
            <person name="Riley R."/>
            <person name="LaButti K."/>
            <person name="Andreopoulos B."/>
            <person name="Lipzen A."/>
            <person name="Chen C."/>
            <person name="Yanf M."/>
            <person name="Daum C."/>
            <person name="Ng V."/>
            <person name="Clum A."/>
            <person name="Steindorff A."/>
            <person name="Ohm R."/>
            <person name="Martin F."/>
            <person name="Silar P."/>
            <person name="Natvig D."/>
            <person name="Lalanne C."/>
            <person name="Gautier V."/>
            <person name="Ament-velasquez S.L."/>
            <person name="Kruys A."/>
            <person name="Hutchinson M.I."/>
            <person name="Powell A.J."/>
            <person name="Barry K."/>
            <person name="Miller A.N."/>
            <person name="Grigoriev I.V."/>
            <person name="Debuchy R."/>
            <person name="Gladieux P."/>
            <person name="Thoren M.H."/>
            <person name="Johannesson H."/>
        </authorList>
    </citation>
    <scope>NUCLEOTIDE SEQUENCE</scope>
    <source>
        <strain evidence="3">CBS 232.78</strain>
    </source>
</reference>
<feature type="region of interest" description="Disordered" evidence="1">
    <location>
        <begin position="1"/>
        <end position="83"/>
    </location>
</feature>
<feature type="region of interest" description="Disordered" evidence="1">
    <location>
        <begin position="333"/>
        <end position="354"/>
    </location>
</feature>
<evidence type="ECO:0000256" key="1">
    <source>
        <dbReference type="SAM" id="MobiDB-lite"/>
    </source>
</evidence>
<organism evidence="3 4">
    <name type="scientific">Podospora didyma</name>
    <dbReference type="NCBI Taxonomy" id="330526"/>
    <lineage>
        <taxon>Eukaryota</taxon>
        <taxon>Fungi</taxon>
        <taxon>Dikarya</taxon>
        <taxon>Ascomycota</taxon>
        <taxon>Pezizomycotina</taxon>
        <taxon>Sordariomycetes</taxon>
        <taxon>Sordariomycetidae</taxon>
        <taxon>Sordariales</taxon>
        <taxon>Podosporaceae</taxon>
        <taxon>Podospora</taxon>
    </lineage>
</organism>
<proteinExistence type="predicted"/>
<dbReference type="Proteomes" id="UP001285441">
    <property type="component" value="Unassembled WGS sequence"/>
</dbReference>
<accession>A0AAE0K2I2</accession>
<sequence length="354" mass="38176">MADQPGPSTAEGAGTNDRAEEVQLKVEGKDGDQSTSDPIPRALSASPRQHDASPRQPEPADAAPSRKATDGPGHGSKTTEEPAPIRLKDAVGRSFSFPFNLVKTWAGMEEMIRSAHVHIERIGSLVSDGHYDIIDPNGDIILPWLWERVVQPGWQVSMQLWPSSLPAGYPNRGHQPLNRPGMPARAPPRTMGGARPPPPPGPPPPFTLPQRRRPGRGPPPPPMAGTGWTGLPPPEKAGVLQEASRKDLIVTCTIPTALPGERTEDPDSPELLKLVSARIYLVGPSGTGVSSLELIKQSHSTVPLSDEQKQTQNTRLWNWRHSTTKLMDFGEFEVSDPATGPRGDCFTSQPSATN</sequence>
<feature type="domain" description="Ubiquitin-like" evidence="2">
    <location>
        <begin position="81"/>
        <end position="163"/>
    </location>
</feature>
<protein>
    <recommendedName>
        <fullName evidence="2">Ubiquitin-like domain-containing protein</fullName>
    </recommendedName>
</protein>
<gene>
    <name evidence="3" type="ORF">B0H63DRAFT_76313</name>
</gene>
<dbReference type="Pfam" id="PF22893">
    <property type="entry name" value="ULD_2"/>
    <property type="match status" value="1"/>
</dbReference>
<evidence type="ECO:0000259" key="2">
    <source>
        <dbReference type="Pfam" id="PF22893"/>
    </source>
</evidence>
<dbReference type="EMBL" id="JAULSW010000010">
    <property type="protein sequence ID" value="KAK3368447.1"/>
    <property type="molecule type" value="Genomic_DNA"/>
</dbReference>
<evidence type="ECO:0000313" key="4">
    <source>
        <dbReference type="Proteomes" id="UP001285441"/>
    </source>
</evidence>